<gene>
    <name evidence="4" type="ORF">FNK824_LOCUS38060</name>
    <name evidence="3" type="ORF">OTI717_LOCUS22164</name>
    <name evidence="1" type="ORF">RFH988_LOCUS22853</name>
    <name evidence="2" type="ORF">SEV965_LOCUS28064</name>
</gene>
<sequence>MTVSDFNNFSTNLRDEKRKTFALTQLSFHSDPSSLSNINNFQKSYDQSANQFRLDKSEKPSITDNSIPSLASTANNFVLLSPTTRKNNTISLSTISTAINSTSSLLESATNSSTSPS</sequence>
<proteinExistence type="predicted"/>
<evidence type="ECO:0000313" key="5">
    <source>
        <dbReference type="Proteomes" id="UP000663882"/>
    </source>
</evidence>
<dbReference type="OrthoDB" id="10199532at2759"/>
<evidence type="ECO:0000313" key="4">
    <source>
        <dbReference type="EMBL" id="CAF4238706.1"/>
    </source>
</evidence>
<dbReference type="Proteomes" id="UP000663889">
    <property type="component" value="Unassembled WGS sequence"/>
</dbReference>
<evidence type="ECO:0000313" key="2">
    <source>
        <dbReference type="EMBL" id="CAF1335529.1"/>
    </source>
</evidence>
<dbReference type="AlphaFoldDB" id="A0A814U4N6"/>
<dbReference type="Proteomes" id="UP000663874">
    <property type="component" value="Unassembled WGS sequence"/>
</dbReference>
<organism evidence="1 5">
    <name type="scientific">Rotaria sordida</name>
    <dbReference type="NCBI Taxonomy" id="392033"/>
    <lineage>
        <taxon>Eukaryota</taxon>
        <taxon>Metazoa</taxon>
        <taxon>Spiralia</taxon>
        <taxon>Gnathifera</taxon>
        <taxon>Rotifera</taxon>
        <taxon>Eurotatoria</taxon>
        <taxon>Bdelloidea</taxon>
        <taxon>Philodinida</taxon>
        <taxon>Philodinidae</taxon>
        <taxon>Rotaria</taxon>
    </lineage>
</organism>
<dbReference type="EMBL" id="CAJNOO010001547">
    <property type="protein sequence ID" value="CAF1168762.1"/>
    <property type="molecule type" value="Genomic_DNA"/>
</dbReference>
<reference evidence="1" key="1">
    <citation type="submission" date="2021-02" db="EMBL/GenBank/DDBJ databases">
        <authorList>
            <person name="Nowell W R."/>
        </authorList>
    </citation>
    <scope>NUCLEOTIDE SEQUENCE</scope>
</reference>
<comment type="caution">
    <text evidence="1">The sequence shown here is derived from an EMBL/GenBank/DDBJ whole genome shotgun (WGS) entry which is preliminary data.</text>
</comment>
<accession>A0A814U4N6</accession>
<evidence type="ECO:0000313" key="3">
    <source>
        <dbReference type="EMBL" id="CAF3869877.1"/>
    </source>
</evidence>
<dbReference type="EMBL" id="CAJOBE010020724">
    <property type="protein sequence ID" value="CAF4238706.1"/>
    <property type="molecule type" value="Genomic_DNA"/>
</dbReference>
<name>A0A814U4N6_9BILA</name>
<dbReference type="EMBL" id="CAJNOU010002610">
    <property type="protein sequence ID" value="CAF1335529.1"/>
    <property type="molecule type" value="Genomic_DNA"/>
</dbReference>
<dbReference type="EMBL" id="CAJOAX010003729">
    <property type="protein sequence ID" value="CAF3869877.1"/>
    <property type="molecule type" value="Genomic_DNA"/>
</dbReference>
<protein>
    <submittedName>
        <fullName evidence="1">Uncharacterized protein</fullName>
    </submittedName>
</protein>
<dbReference type="Proteomes" id="UP000663882">
    <property type="component" value="Unassembled WGS sequence"/>
</dbReference>
<dbReference type="Proteomes" id="UP000663823">
    <property type="component" value="Unassembled WGS sequence"/>
</dbReference>
<evidence type="ECO:0000313" key="1">
    <source>
        <dbReference type="EMBL" id="CAF1168762.1"/>
    </source>
</evidence>